<keyword evidence="11" id="KW-1185">Reference proteome</keyword>
<evidence type="ECO:0000256" key="8">
    <source>
        <dbReference type="SAM" id="MobiDB-lite"/>
    </source>
</evidence>
<dbReference type="FunFam" id="1.25.40.20:FF:000439">
    <property type="entry name" value="Integrin-linked protein kinase family"/>
    <property type="match status" value="1"/>
</dbReference>
<evidence type="ECO:0000256" key="3">
    <source>
        <dbReference type="ARBA" id="ARBA00022741"/>
    </source>
</evidence>
<evidence type="ECO:0000256" key="1">
    <source>
        <dbReference type="ARBA" id="ARBA00022679"/>
    </source>
</evidence>
<comment type="caution">
    <text evidence="10">The sequence shown here is derived from an EMBL/GenBank/DDBJ whole genome shotgun (WGS) entry which is preliminary data.</text>
</comment>
<dbReference type="SMART" id="SM00248">
    <property type="entry name" value="ANK"/>
    <property type="match status" value="2"/>
</dbReference>
<dbReference type="InterPro" id="IPR036770">
    <property type="entry name" value="Ankyrin_rpt-contain_sf"/>
</dbReference>
<feature type="region of interest" description="Disordered" evidence="8">
    <location>
        <begin position="476"/>
        <end position="540"/>
    </location>
</feature>
<keyword evidence="4" id="KW-0418">Kinase</keyword>
<evidence type="ECO:0000313" key="10">
    <source>
        <dbReference type="EMBL" id="THG17644.1"/>
    </source>
</evidence>
<dbReference type="Gene3D" id="1.10.510.10">
    <property type="entry name" value="Transferase(Phosphotransferase) domain 1"/>
    <property type="match status" value="1"/>
</dbReference>
<evidence type="ECO:0000313" key="11">
    <source>
        <dbReference type="Proteomes" id="UP000306102"/>
    </source>
</evidence>
<keyword evidence="2" id="KW-0677">Repeat</keyword>
<evidence type="ECO:0000256" key="2">
    <source>
        <dbReference type="ARBA" id="ARBA00022737"/>
    </source>
</evidence>
<evidence type="ECO:0000256" key="6">
    <source>
        <dbReference type="ARBA" id="ARBA00023043"/>
    </source>
</evidence>
<evidence type="ECO:0000256" key="4">
    <source>
        <dbReference type="ARBA" id="ARBA00022777"/>
    </source>
</evidence>
<dbReference type="SUPFAM" id="SSF48403">
    <property type="entry name" value="Ankyrin repeat"/>
    <property type="match status" value="1"/>
</dbReference>
<dbReference type="FunFam" id="3.30.200.20:FF:000180">
    <property type="entry name" value="serine/threonine-protein kinase STY46-like"/>
    <property type="match status" value="1"/>
</dbReference>
<dbReference type="PROSITE" id="PS50011">
    <property type="entry name" value="PROTEIN_KINASE_DOM"/>
    <property type="match status" value="1"/>
</dbReference>
<feature type="compositionally biased region" description="Basic residues" evidence="8">
    <location>
        <begin position="480"/>
        <end position="500"/>
    </location>
</feature>
<dbReference type="InterPro" id="IPR001245">
    <property type="entry name" value="Ser-Thr/Tyr_kinase_cat_dom"/>
</dbReference>
<proteinExistence type="predicted"/>
<feature type="domain" description="Protein kinase" evidence="9">
    <location>
        <begin position="234"/>
        <end position="540"/>
    </location>
</feature>
<keyword evidence="6 7" id="KW-0040">ANK repeat</keyword>
<reference evidence="10 11" key="1">
    <citation type="journal article" date="2018" name="Proc. Natl. Acad. Sci. U.S.A.">
        <title>Draft genome sequence of Camellia sinensis var. sinensis provides insights into the evolution of the tea genome and tea quality.</title>
        <authorList>
            <person name="Wei C."/>
            <person name="Yang H."/>
            <person name="Wang S."/>
            <person name="Zhao J."/>
            <person name="Liu C."/>
            <person name="Gao L."/>
            <person name="Xia E."/>
            <person name="Lu Y."/>
            <person name="Tai Y."/>
            <person name="She G."/>
            <person name="Sun J."/>
            <person name="Cao H."/>
            <person name="Tong W."/>
            <person name="Gao Q."/>
            <person name="Li Y."/>
            <person name="Deng W."/>
            <person name="Jiang X."/>
            <person name="Wang W."/>
            <person name="Chen Q."/>
            <person name="Zhang S."/>
            <person name="Li H."/>
            <person name="Wu J."/>
            <person name="Wang P."/>
            <person name="Li P."/>
            <person name="Shi C."/>
            <person name="Zheng F."/>
            <person name="Jian J."/>
            <person name="Huang B."/>
            <person name="Shan D."/>
            <person name="Shi M."/>
            <person name="Fang C."/>
            <person name="Yue Y."/>
            <person name="Li F."/>
            <person name="Li D."/>
            <person name="Wei S."/>
            <person name="Han B."/>
            <person name="Jiang C."/>
            <person name="Yin Y."/>
            <person name="Xia T."/>
            <person name="Zhang Z."/>
            <person name="Bennetzen J.L."/>
            <person name="Zhao S."/>
            <person name="Wan X."/>
        </authorList>
    </citation>
    <scope>NUCLEOTIDE SEQUENCE [LARGE SCALE GENOMIC DNA]</scope>
    <source>
        <strain evidence="11">cv. Shuchazao</strain>
        <tissue evidence="10">Leaf</tissue>
    </source>
</reference>
<dbReference type="InterPro" id="IPR000719">
    <property type="entry name" value="Prot_kinase_dom"/>
</dbReference>
<dbReference type="Proteomes" id="UP000306102">
    <property type="component" value="Unassembled WGS sequence"/>
</dbReference>
<dbReference type="AlphaFoldDB" id="A0A4S4EN24"/>
<keyword evidence="3" id="KW-0547">Nucleotide-binding</keyword>
<feature type="compositionally biased region" description="Basic residues" evidence="8">
    <location>
        <begin position="516"/>
        <end position="528"/>
    </location>
</feature>
<dbReference type="PROSITE" id="PS50297">
    <property type="entry name" value="ANK_REP_REGION"/>
    <property type="match status" value="1"/>
</dbReference>
<dbReference type="Pfam" id="PF07714">
    <property type="entry name" value="PK_Tyr_Ser-Thr"/>
    <property type="match status" value="1"/>
</dbReference>
<keyword evidence="5" id="KW-0067">ATP-binding</keyword>
<protein>
    <recommendedName>
        <fullName evidence="9">Protein kinase domain-containing protein</fullName>
    </recommendedName>
</protein>
<keyword evidence="1" id="KW-0808">Transferase</keyword>
<accession>A0A4S4EN24</accession>
<dbReference type="Gene3D" id="1.25.40.20">
    <property type="entry name" value="Ankyrin repeat-containing domain"/>
    <property type="match status" value="1"/>
</dbReference>
<dbReference type="PANTHER" id="PTHR24198">
    <property type="entry name" value="ANKYRIN REPEAT AND PROTEIN KINASE DOMAIN-CONTAINING PROTEIN"/>
    <property type="match status" value="1"/>
</dbReference>
<dbReference type="InterPro" id="IPR011009">
    <property type="entry name" value="Kinase-like_dom_sf"/>
</dbReference>
<dbReference type="PANTHER" id="PTHR24198:SF165">
    <property type="entry name" value="ANKYRIN REPEAT-CONTAINING PROTEIN-RELATED"/>
    <property type="match status" value="1"/>
</dbReference>
<evidence type="ECO:0000259" key="9">
    <source>
        <dbReference type="PROSITE" id="PS50011"/>
    </source>
</evidence>
<organism evidence="10 11">
    <name type="scientific">Camellia sinensis var. sinensis</name>
    <name type="common">China tea</name>
    <dbReference type="NCBI Taxonomy" id="542762"/>
    <lineage>
        <taxon>Eukaryota</taxon>
        <taxon>Viridiplantae</taxon>
        <taxon>Streptophyta</taxon>
        <taxon>Embryophyta</taxon>
        <taxon>Tracheophyta</taxon>
        <taxon>Spermatophyta</taxon>
        <taxon>Magnoliopsida</taxon>
        <taxon>eudicotyledons</taxon>
        <taxon>Gunneridae</taxon>
        <taxon>Pentapetalae</taxon>
        <taxon>asterids</taxon>
        <taxon>Ericales</taxon>
        <taxon>Theaceae</taxon>
        <taxon>Camellia</taxon>
    </lineage>
</organism>
<dbReference type="GO" id="GO:0005524">
    <property type="term" value="F:ATP binding"/>
    <property type="evidence" value="ECO:0007669"/>
    <property type="project" value="UniProtKB-KW"/>
</dbReference>
<dbReference type="STRING" id="542762.A0A4S4EN24"/>
<dbReference type="InterPro" id="IPR002110">
    <property type="entry name" value="Ankyrin_rpt"/>
</dbReference>
<dbReference type="Pfam" id="PF12796">
    <property type="entry name" value="Ank_2"/>
    <property type="match status" value="1"/>
</dbReference>
<feature type="repeat" description="ANK" evidence="7">
    <location>
        <begin position="184"/>
        <end position="216"/>
    </location>
</feature>
<dbReference type="SUPFAM" id="SSF56112">
    <property type="entry name" value="Protein kinase-like (PK-like)"/>
    <property type="match status" value="1"/>
</dbReference>
<dbReference type="EMBL" id="SDRB02003467">
    <property type="protein sequence ID" value="THG17644.1"/>
    <property type="molecule type" value="Genomic_DNA"/>
</dbReference>
<dbReference type="PROSITE" id="PS50088">
    <property type="entry name" value="ANK_REPEAT"/>
    <property type="match status" value="1"/>
</dbReference>
<dbReference type="GO" id="GO:0004672">
    <property type="term" value="F:protein kinase activity"/>
    <property type="evidence" value="ECO:0007669"/>
    <property type="project" value="InterPro"/>
</dbReference>
<evidence type="ECO:0000256" key="7">
    <source>
        <dbReference type="PROSITE-ProRule" id="PRU00023"/>
    </source>
</evidence>
<gene>
    <name evidence="10" type="ORF">TEA_014753</name>
</gene>
<evidence type="ECO:0000256" key="5">
    <source>
        <dbReference type="ARBA" id="ARBA00022840"/>
    </source>
</evidence>
<name>A0A4S4EN24_CAMSN</name>
<feature type="compositionally biased region" description="Basic and acidic residues" evidence="8">
    <location>
        <begin position="501"/>
        <end position="515"/>
    </location>
</feature>
<sequence>MVDGKFYSSKVLNFRNGGSKAHFRNGIKQHFRNGIKQQNGFVEKMNTVVDRQSERKGITEKKGFTPRKMLRSTKAHFRNGIKQHFRNGIKQQNGFVEKMNTVVDRQSERKGMKIRAQPRFALGRQSSLAPERDENSSGVVDEEVEISEGIDPGVRLMYLANEGDLEGITERLDSGTNVNFKDIDGRTALHVASCQGLPDVVQLLLRRGAKVDVEDRWGSTPLADAIFYKNHDVIKLLEEHGAKSPMAPMHVQNVREVPEYEINPSELDLTNSVNITKGTFRMASWRGIRVAVKLLGEELFTDEDKVKAFRDELALLQKIRHPNVVQFLGAVTQSSPMMIVTEYLPKGDLRAYLKRKGALKPITAVKYALDIASIQPIGPTNPGDQSHHPLAGVPIKARALPWRYVAPEVFRNEEYDTKMIEGCAPFSMKQEIEVPKAYVANQRPPFRASPKLYAHGLRDGSKLVVSMPDIRITGVELEKKKKKKKKKREEKKERRRKRSNKEKSVVKIETREEKKEKKKEKRRGKKRKKEEENGATTRNL</sequence>